<comment type="caution">
    <text evidence="3">The sequence shown here is derived from an EMBL/GenBank/DDBJ whole genome shotgun (WGS) entry which is preliminary data.</text>
</comment>
<feature type="non-terminal residue" evidence="3">
    <location>
        <position position="248"/>
    </location>
</feature>
<accession>A0ABD0PAD3</accession>
<feature type="domain" description="RPAP1 N-terminal" evidence="2">
    <location>
        <begin position="220"/>
        <end position="248"/>
    </location>
</feature>
<protein>
    <recommendedName>
        <fullName evidence="2">RPAP1 N-terminal domain-containing protein</fullName>
    </recommendedName>
</protein>
<evidence type="ECO:0000256" key="1">
    <source>
        <dbReference type="SAM" id="MobiDB-lite"/>
    </source>
</evidence>
<dbReference type="Proteomes" id="UP001529510">
    <property type="component" value="Unassembled WGS sequence"/>
</dbReference>
<reference evidence="3 4" key="1">
    <citation type="submission" date="2024-05" db="EMBL/GenBank/DDBJ databases">
        <title>Genome sequencing and assembly of Indian major carp, Cirrhinus mrigala (Hamilton, 1822).</title>
        <authorList>
            <person name="Mohindra V."/>
            <person name="Chowdhury L.M."/>
            <person name="Lal K."/>
            <person name="Jena J.K."/>
        </authorList>
    </citation>
    <scope>NUCLEOTIDE SEQUENCE [LARGE SCALE GENOMIC DNA]</scope>
    <source>
        <strain evidence="3">CM1030</strain>
        <tissue evidence="3">Blood</tissue>
    </source>
</reference>
<feature type="region of interest" description="Disordered" evidence="1">
    <location>
        <begin position="22"/>
        <end position="95"/>
    </location>
</feature>
<evidence type="ECO:0000259" key="2">
    <source>
        <dbReference type="Pfam" id="PF08621"/>
    </source>
</evidence>
<proteinExistence type="predicted"/>
<dbReference type="InterPro" id="IPR013930">
    <property type="entry name" value="RPAP1_N"/>
</dbReference>
<dbReference type="EMBL" id="JAMKFB020000017">
    <property type="protein sequence ID" value="KAL0170241.1"/>
    <property type="molecule type" value="Genomic_DNA"/>
</dbReference>
<evidence type="ECO:0000313" key="4">
    <source>
        <dbReference type="Proteomes" id="UP001529510"/>
    </source>
</evidence>
<keyword evidence="4" id="KW-1185">Reference proteome</keyword>
<organism evidence="3 4">
    <name type="scientific">Cirrhinus mrigala</name>
    <name type="common">Mrigala</name>
    <dbReference type="NCBI Taxonomy" id="683832"/>
    <lineage>
        <taxon>Eukaryota</taxon>
        <taxon>Metazoa</taxon>
        <taxon>Chordata</taxon>
        <taxon>Craniata</taxon>
        <taxon>Vertebrata</taxon>
        <taxon>Euteleostomi</taxon>
        <taxon>Actinopterygii</taxon>
        <taxon>Neopterygii</taxon>
        <taxon>Teleostei</taxon>
        <taxon>Ostariophysi</taxon>
        <taxon>Cypriniformes</taxon>
        <taxon>Cyprinidae</taxon>
        <taxon>Labeoninae</taxon>
        <taxon>Labeonini</taxon>
        <taxon>Cirrhinus</taxon>
    </lineage>
</organism>
<gene>
    <name evidence="3" type="ORF">M9458_034837</name>
</gene>
<dbReference type="PANTHER" id="PTHR21483">
    <property type="entry name" value="RNA POLYMERASE II-ASSOCIATED PROTEIN 1"/>
    <property type="match status" value="1"/>
</dbReference>
<dbReference type="AlphaFoldDB" id="A0ABD0PAD3"/>
<dbReference type="PANTHER" id="PTHR21483:SF18">
    <property type="entry name" value="RNA POLYMERASE II-ASSOCIATED PROTEIN 1"/>
    <property type="match status" value="1"/>
</dbReference>
<sequence length="248" mass="27697">MLRRPKPTDSEADLLREQQELLAAGGQSSVTVVKRPDKRRGDAEAQEEGNQRDVVTIEDLPDELPTLTPAPPKKSRFKQERVRFEDEDPEEQLDRHDTHISAVLSRIIERDTSAVPVSLPCITGTAFPKVLHRSVMESEGPEKAPRGRKSIFARQIAAQRAKEDVKPLERSSASRHVSFSPLENMESEQPESDVMGRVGGPVLLTGQGLGIANSAMETMKIHKENQEKLQAMSQNEILEEQRKLLAQL</sequence>
<feature type="region of interest" description="Disordered" evidence="1">
    <location>
        <begin position="168"/>
        <end position="194"/>
    </location>
</feature>
<name>A0ABD0PAD3_CIRMR</name>
<dbReference type="Pfam" id="PF08621">
    <property type="entry name" value="RPAP1_N"/>
    <property type="match status" value="1"/>
</dbReference>
<evidence type="ECO:0000313" key="3">
    <source>
        <dbReference type="EMBL" id="KAL0170241.1"/>
    </source>
</evidence>
<dbReference type="InterPro" id="IPR039913">
    <property type="entry name" value="RPAP1/Rba50"/>
</dbReference>